<reference evidence="2" key="1">
    <citation type="submission" date="2021-07" db="EMBL/GenBank/DDBJ databases">
        <authorList>
            <person name="Catto M.A."/>
            <person name="Jacobson A."/>
            <person name="Kennedy G."/>
            <person name="Labadie P."/>
            <person name="Hunt B.G."/>
            <person name="Srinivasan R."/>
        </authorList>
    </citation>
    <scope>NUCLEOTIDE SEQUENCE</scope>
    <source>
        <strain evidence="2">PL_HMW_Pooled</strain>
        <tissue evidence="2">Head</tissue>
    </source>
</reference>
<dbReference type="EMBL" id="JAHWGI010000978">
    <property type="protein sequence ID" value="KAK3919332.1"/>
    <property type="molecule type" value="Genomic_DNA"/>
</dbReference>
<dbReference type="AlphaFoldDB" id="A0AAE1HDM4"/>
<protein>
    <submittedName>
        <fullName evidence="2">Msx2-interacting protein</fullName>
    </submittedName>
</protein>
<evidence type="ECO:0000313" key="3">
    <source>
        <dbReference type="Proteomes" id="UP001219518"/>
    </source>
</evidence>
<dbReference type="GO" id="GO:0003676">
    <property type="term" value="F:nucleic acid binding"/>
    <property type="evidence" value="ECO:0007669"/>
    <property type="project" value="InterPro"/>
</dbReference>
<evidence type="ECO:0000313" key="2">
    <source>
        <dbReference type="EMBL" id="KAK3919332.1"/>
    </source>
</evidence>
<gene>
    <name evidence="2" type="ORF">KUF71_008459</name>
</gene>
<evidence type="ECO:0000256" key="1">
    <source>
        <dbReference type="SAM" id="MobiDB-lite"/>
    </source>
</evidence>
<organism evidence="2 3">
    <name type="scientific">Frankliniella fusca</name>
    <dbReference type="NCBI Taxonomy" id="407009"/>
    <lineage>
        <taxon>Eukaryota</taxon>
        <taxon>Metazoa</taxon>
        <taxon>Ecdysozoa</taxon>
        <taxon>Arthropoda</taxon>
        <taxon>Hexapoda</taxon>
        <taxon>Insecta</taxon>
        <taxon>Pterygota</taxon>
        <taxon>Neoptera</taxon>
        <taxon>Paraneoptera</taxon>
        <taxon>Thysanoptera</taxon>
        <taxon>Terebrantia</taxon>
        <taxon>Thripoidea</taxon>
        <taxon>Thripidae</taxon>
        <taxon>Frankliniella</taxon>
    </lineage>
</organism>
<dbReference type="SUPFAM" id="SSF54928">
    <property type="entry name" value="RNA-binding domain, RBD"/>
    <property type="match status" value="1"/>
</dbReference>
<name>A0AAE1HDM4_9NEOP</name>
<dbReference type="Proteomes" id="UP001219518">
    <property type="component" value="Unassembled WGS sequence"/>
</dbReference>
<dbReference type="InterPro" id="IPR035979">
    <property type="entry name" value="RBD_domain_sf"/>
</dbReference>
<keyword evidence="3" id="KW-1185">Reference proteome</keyword>
<proteinExistence type="predicted"/>
<accession>A0AAE1HDM4</accession>
<reference evidence="2" key="2">
    <citation type="journal article" date="2023" name="BMC Genomics">
        <title>Pest status, molecular evolution, and epigenetic factors derived from the genome assembly of Frankliniella fusca, a thysanopteran phytovirus vector.</title>
        <authorList>
            <person name="Catto M.A."/>
            <person name="Labadie P.E."/>
            <person name="Jacobson A.L."/>
            <person name="Kennedy G.G."/>
            <person name="Srinivasan R."/>
            <person name="Hunt B.G."/>
        </authorList>
    </citation>
    <scope>NUCLEOTIDE SEQUENCE</scope>
    <source>
        <strain evidence="2">PL_HMW_Pooled</strain>
    </source>
</reference>
<feature type="compositionally biased region" description="Polar residues" evidence="1">
    <location>
        <begin position="77"/>
        <end position="91"/>
    </location>
</feature>
<feature type="region of interest" description="Disordered" evidence="1">
    <location>
        <begin position="72"/>
        <end position="91"/>
    </location>
</feature>
<comment type="caution">
    <text evidence="2">The sequence shown here is derived from an EMBL/GenBank/DDBJ whole genome shotgun (WGS) entry which is preliminary data.</text>
</comment>
<sequence>MAVPHECDKDREKEPLLWCPSVKLLPRLKEDPLDGVSGLCATVAFMDIKSAAKAHLNEHKLDERCLSTEYYEPPAPTSLSAYSSPRFSAHG</sequence>